<dbReference type="Gene3D" id="6.10.140.2220">
    <property type="match status" value="1"/>
</dbReference>
<keyword evidence="1" id="KW-0479">Metal-binding</keyword>
<dbReference type="GO" id="GO:0008270">
    <property type="term" value="F:zinc ion binding"/>
    <property type="evidence" value="ECO:0007669"/>
    <property type="project" value="UniProtKB-KW"/>
</dbReference>
<keyword evidence="2 4" id="KW-0863">Zinc-finger</keyword>
<evidence type="ECO:0000256" key="3">
    <source>
        <dbReference type="ARBA" id="ARBA00022833"/>
    </source>
</evidence>
<evidence type="ECO:0000259" key="5">
    <source>
        <dbReference type="PROSITE" id="PS50865"/>
    </source>
</evidence>
<feature type="domain" description="MYND-type" evidence="5">
    <location>
        <begin position="22"/>
        <end position="64"/>
    </location>
</feature>
<evidence type="ECO:0000313" key="7">
    <source>
        <dbReference type="Proteomes" id="UP000219338"/>
    </source>
</evidence>
<dbReference type="SUPFAM" id="SSF144232">
    <property type="entry name" value="HIT/MYND zinc finger-like"/>
    <property type="match status" value="1"/>
</dbReference>
<protein>
    <recommendedName>
        <fullName evidence="5">MYND-type domain-containing protein</fullName>
    </recommendedName>
</protein>
<dbReference type="PROSITE" id="PS50865">
    <property type="entry name" value="ZF_MYND_2"/>
    <property type="match status" value="1"/>
</dbReference>
<dbReference type="Proteomes" id="UP000219338">
    <property type="component" value="Unassembled WGS sequence"/>
</dbReference>
<keyword evidence="3" id="KW-0862">Zinc</keyword>
<dbReference type="OrthoDB" id="2738407at2759"/>
<gene>
    <name evidence="6" type="ORF">ARMOST_00903</name>
</gene>
<dbReference type="EMBL" id="FUEG01000001">
    <property type="protein sequence ID" value="SJK97650.1"/>
    <property type="molecule type" value="Genomic_DNA"/>
</dbReference>
<accession>A0A284QMI8</accession>
<dbReference type="AlphaFoldDB" id="A0A284QMI8"/>
<keyword evidence="7" id="KW-1185">Reference proteome</keyword>
<organism evidence="6 7">
    <name type="scientific">Armillaria ostoyae</name>
    <name type="common">Armillaria root rot fungus</name>
    <dbReference type="NCBI Taxonomy" id="47428"/>
    <lineage>
        <taxon>Eukaryota</taxon>
        <taxon>Fungi</taxon>
        <taxon>Dikarya</taxon>
        <taxon>Basidiomycota</taxon>
        <taxon>Agaricomycotina</taxon>
        <taxon>Agaricomycetes</taxon>
        <taxon>Agaricomycetidae</taxon>
        <taxon>Agaricales</taxon>
        <taxon>Marasmiineae</taxon>
        <taxon>Physalacriaceae</taxon>
        <taxon>Armillaria</taxon>
    </lineage>
</organism>
<sequence>MSLGQKPRGSGTPNLKHQLRSCSNCSKSEAKSLTRFQMCSQCKIARYCNQQCQISNWHIHKPVCKSIVKSRAAAQELDEYVSSEPPIPGTHSTVPFSAIGPIHDKWTQTYRALMSVSLTTALGYRDAPPSGVVNDVPIPVFLIARSANFGGSCRYPVNLVVIPNITPTTKARAAFRVKDVHILSLDEFRNVAADERHALHSHYYPKLLEDYDLRFTPLSRSKKISRTAMVVEEVYYHSGSHAYINVKNWYLTDNPSRDYSYQWKPDNWLEYLKTTVAAGKGWEHGCVHS</sequence>
<evidence type="ECO:0000256" key="2">
    <source>
        <dbReference type="ARBA" id="ARBA00022771"/>
    </source>
</evidence>
<proteinExistence type="predicted"/>
<reference evidence="7" key="1">
    <citation type="journal article" date="2017" name="Nat. Ecol. Evol.">
        <title>Genome expansion and lineage-specific genetic innovations in the forest pathogenic fungi Armillaria.</title>
        <authorList>
            <person name="Sipos G."/>
            <person name="Prasanna A.N."/>
            <person name="Walter M.C."/>
            <person name="O'Connor E."/>
            <person name="Balint B."/>
            <person name="Krizsan K."/>
            <person name="Kiss B."/>
            <person name="Hess J."/>
            <person name="Varga T."/>
            <person name="Slot J."/>
            <person name="Riley R."/>
            <person name="Boka B."/>
            <person name="Rigling D."/>
            <person name="Barry K."/>
            <person name="Lee J."/>
            <person name="Mihaltcheva S."/>
            <person name="LaButti K."/>
            <person name="Lipzen A."/>
            <person name="Waldron R."/>
            <person name="Moloney N.M."/>
            <person name="Sperisen C."/>
            <person name="Kredics L."/>
            <person name="Vagvoelgyi C."/>
            <person name="Patrignani A."/>
            <person name="Fitzpatrick D."/>
            <person name="Nagy I."/>
            <person name="Doyle S."/>
            <person name="Anderson J.B."/>
            <person name="Grigoriev I.V."/>
            <person name="Gueldener U."/>
            <person name="Muensterkoetter M."/>
            <person name="Nagy L.G."/>
        </authorList>
    </citation>
    <scope>NUCLEOTIDE SEQUENCE [LARGE SCALE GENOMIC DNA]</scope>
    <source>
        <strain evidence="7">C18/9</strain>
    </source>
</reference>
<dbReference type="Pfam" id="PF01753">
    <property type="entry name" value="zf-MYND"/>
    <property type="match status" value="1"/>
</dbReference>
<evidence type="ECO:0000256" key="1">
    <source>
        <dbReference type="ARBA" id="ARBA00022723"/>
    </source>
</evidence>
<evidence type="ECO:0000256" key="4">
    <source>
        <dbReference type="PROSITE-ProRule" id="PRU00134"/>
    </source>
</evidence>
<dbReference type="InterPro" id="IPR002893">
    <property type="entry name" value="Znf_MYND"/>
</dbReference>
<name>A0A284QMI8_ARMOS</name>
<evidence type="ECO:0000313" key="6">
    <source>
        <dbReference type="EMBL" id="SJK97650.1"/>
    </source>
</evidence>